<accession>V9DHF8</accession>
<gene>
    <name evidence="1" type="ORF">G647_03072</name>
</gene>
<proteinExistence type="predicted"/>
<dbReference type="VEuPathDB" id="FungiDB:G647_03072"/>
<dbReference type="HOGENOM" id="CLU_2605834_0_0_1"/>
<protein>
    <submittedName>
        <fullName evidence="1">Uncharacterized protein</fullName>
    </submittedName>
</protein>
<dbReference type="RefSeq" id="XP_008725640.1">
    <property type="nucleotide sequence ID" value="XM_008727418.1"/>
</dbReference>
<sequence>MALRVNPILRRLDADKNVATAVPSITDRFHTVADVGWYSSAFRLWTCAFEFGFAKLNTLFSIKAVFIIGNESFFVGFLP</sequence>
<evidence type="ECO:0000313" key="1">
    <source>
        <dbReference type="EMBL" id="ETI26295.1"/>
    </source>
</evidence>
<organism evidence="1 2">
    <name type="scientific">Cladophialophora carrionii CBS 160.54</name>
    <dbReference type="NCBI Taxonomy" id="1279043"/>
    <lineage>
        <taxon>Eukaryota</taxon>
        <taxon>Fungi</taxon>
        <taxon>Dikarya</taxon>
        <taxon>Ascomycota</taxon>
        <taxon>Pezizomycotina</taxon>
        <taxon>Eurotiomycetes</taxon>
        <taxon>Chaetothyriomycetidae</taxon>
        <taxon>Chaetothyriales</taxon>
        <taxon>Herpotrichiellaceae</taxon>
        <taxon>Cladophialophora</taxon>
    </lineage>
</organism>
<dbReference type="EMBL" id="KB822703">
    <property type="protein sequence ID" value="ETI26295.1"/>
    <property type="molecule type" value="Genomic_DNA"/>
</dbReference>
<dbReference type="AlphaFoldDB" id="V9DHF8"/>
<dbReference type="GeneID" id="19981565"/>
<evidence type="ECO:0000313" key="2">
    <source>
        <dbReference type="Proteomes" id="UP000030678"/>
    </source>
</evidence>
<dbReference type="Proteomes" id="UP000030678">
    <property type="component" value="Unassembled WGS sequence"/>
</dbReference>
<name>V9DHF8_9EURO</name>
<reference evidence="1 2" key="1">
    <citation type="submission" date="2013-03" db="EMBL/GenBank/DDBJ databases">
        <title>The Genome Sequence of Cladophialophora carrionii CBS 160.54.</title>
        <authorList>
            <consortium name="The Broad Institute Genomics Platform"/>
            <person name="Cuomo C."/>
            <person name="de Hoog S."/>
            <person name="Gorbushina A."/>
            <person name="Walker B."/>
            <person name="Young S.K."/>
            <person name="Zeng Q."/>
            <person name="Gargeya S."/>
            <person name="Fitzgerald M."/>
            <person name="Haas B."/>
            <person name="Abouelleil A."/>
            <person name="Allen A.W."/>
            <person name="Alvarado L."/>
            <person name="Arachchi H.M."/>
            <person name="Berlin A.M."/>
            <person name="Chapman S.B."/>
            <person name="Gainer-Dewar J."/>
            <person name="Goldberg J."/>
            <person name="Griggs A."/>
            <person name="Gujja S."/>
            <person name="Hansen M."/>
            <person name="Howarth C."/>
            <person name="Imamovic A."/>
            <person name="Ireland A."/>
            <person name="Larimer J."/>
            <person name="McCowan C."/>
            <person name="Murphy C."/>
            <person name="Pearson M."/>
            <person name="Poon T.W."/>
            <person name="Priest M."/>
            <person name="Roberts A."/>
            <person name="Saif S."/>
            <person name="Shea T."/>
            <person name="Sisk P."/>
            <person name="Sykes S."/>
            <person name="Wortman J."/>
            <person name="Nusbaum C."/>
            <person name="Birren B."/>
        </authorList>
    </citation>
    <scope>NUCLEOTIDE SEQUENCE [LARGE SCALE GENOMIC DNA]</scope>
    <source>
        <strain evidence="1 2">CBS 160.54</strain>
    </source>
</reference>